<comment type="subcellular location">
    <subcellularLocation>
        <location evidence="1">Nucleus</location>
    </subcellularLocation>
</comment>
<feature type="domain" description="INO80 complex subunit F" evidence="5">
    <location>
        <begin position="20"/>
        <end position="66"/>
    </location>
</feature>
<dbReference type="Proteomes" id="UP001302367">
    <property type="component" value="Chromosome 6"/>
</dbReference>
<evidence type="ECO:0000313" key="7">
    <source>
        <dbReference type="EMBL" id="WPB04849.1"/>
    </source>
</evidence>
<feature type="compositionally biased region" description="Basic and acidic residues" evidence="4">
    <location>
        <begin position="181"/>
        <end position="198"/>
    </location>
</feature>
<dbReference type="OrthoDB" id="10070927at2759"/>
<feature type="coiled-coil region" evidence="3">
    <location>
        <begin position="24"/>
        <end position="51"/>
    </location>
</feature>
<feature type="compositionally biased region" description="Polar residues" evidence="4">
    <location>
        <begin position="102"/>
        <end position="119"/>
    </location>
</feature>
<dbReference type="InterPro" id="IPR056513">
    <property type="entry name" value="INO80F"/>
</dbReference>
<reference evidence="7 9" key="2">
    <citation type="submission" date="2023-09" db="EMBL/GenBank/DDBJ databases">
        <title>Complete-Gapless Cercospora beticola genome.</title>
        <authorList>
            <person name="Wyatt N.A."/>
            <person name="Spanner R.E."/>
            <person name="Bolton M.D."/>
        </authorList>
    </citation>
    <scope>NUCLEOTIDE SEQUENCE [LARGE SCALE GENOMIC DNA]</scope>
    <source>
        <strain evidence="7">Cb09-40</strain>
    </source>
</reference>
<feature type="region of interest" description="Disordered" evidence="4">
    <location>
        <begin position="71"/>
        <end position="210"/>
    </location>
</feature>
<evidence type="ECO:0000259" key="5">
    <source>
        <dbReference type="Pfam" id="PF24245"/>
    </source>
</evidence>
<evidence type="ECO:0000313" key="6">
    <source>
        <dbReference type="EMBL" id="PIA94936.1"/>
    </source>
</evidence>
<name>A0A2G5HQW3_CERBT</name>
<dbReference type="EMBL" id="LKMD01000104">
    <property type="protein sequence ID" value="PIA94936.1"/>
    <property type="molecule type" value="Genomic_DNA"/>
</dbReference>
<evidence type="ECO:0000313" key="8">
    <source>
        <dbReference type="Proteomes" id="UP000230605"/>
    </source>
</evidence>
<keyword evidence="3" id="KW-0175">Coiled coil</keyword>
<evidence type="ECO:0000256" key="2">
    <source>
        <dbReference type="ARBA" id="ARBA00023242"/>
    </source>
</evidence>
<dbReference type="GO" id="GO:0005634">
    <property type="term" value="C:nucleus"/>
    <property type="evidence" value="ECO:0007669"/>
    <property type="project" value="UniProtKB-SubCell"/>
</dbReference>
<keyword evidence="9" id="KW-1185">Reference proteome</keyword>
<organism evidence="6 8">
    <name type="scientific">Cercospora beticola</name>
    <name type="common">Sugarbeet leaf spot fungus</name>
    <dbReference type="NCBI Taxonomy" id="122368"/>
    <lineage>
        <taxon>Eukaryota</taxon>
        <taxon>Fungi</taxon>
        <taxon>Dikarya</taxon>
        <taxon>Ascomycota</taxon>
        <taxon>Pezizomycotina</taxon>
        <taxon>Dothideomycetes</taxon>
        <taxon>Dothideomycetidae</taxon>
        <taxon>Mycosphaerellales</taxon>
        <taxon>Mycosphaerellaceae</taxon>
        <taxon>Cercospora</taxon>
    </lineage>
</organism>
<keyword evidence="2" id="KW-0539">Nucleus</keyword>
<accession>A0A2G5HQW3</accession>
<sequence>MPAGEPPPGTPLAPSVEKAYYRKCIQLKRRLNEVESANDDLKIRRMRLDRSIMKMRLERAFLLDELRKRAEPNIDGSDGSGDEGMQTPPPDRPYRDKRRRQQSSSHGQGAAAPSNTFQHVQYAPPGADGRFAYVDPAPARTLPSQGSAPALPHGSPYGPPPTGIPSGTSQANGEAGGETAEGVKDAQENGDRSAEVEATRGGGGFSAINS</sequence>
<dbReference type="EMBL" id="CP134189">
    <property type="protein sequence ID" value="WPB04849.1"/>
    <property type="molecule type" value="Genomic_DNA"/>
</dbReference>
<dbReference type="Proteomes" id="UP000230605">
    <property type="component" value="Chromosome 6"/>
</dbReference>
<protein>
    <recommendedName>
        <fullName evidence="5">INO80 complex subunit F domain-containing protein</fullName>
    </recommendedName>
</protein>
<feature type="compositionally biased region" description="Low complexity" evidence="4">
    <location>
        <begin position="164"/>
        <end position="180"/>
    </location>
</feature>
<proteinExistence type="predicted"/>
<reference evidence="6 8" key="1">
    <citation type="submission" date="2015-10" db="EMBL/GenBank/DDBJ databases">
        <title>The cercosporin biosynthetic gene cluster was horizontally transferred to several fungal lineages and shown to be expanded in Cercospora beticola based on microsynteny with recipient genomes.</title>
        <authorList>
            <person name="De Jonge R."/>
            <person name="Ebert M.K."/>
            <person name="Suttle J.C."/>
            <person name="Jurick Ii W.M."/>
            <person name="Secor G.A."/>
            <person name="Thomma B.P."/>
            <person name="Van De Peer Y."/>
            <person name="Bolton M.D."/>
        </authorList>
    </citation>
    <scope>NUCLEOTIDE SEQUENCE [LARGE SCALE GENOMIC DNA]</scope>
    <source>
        <strain evidence="6 8">09-40</strain>
    </source>
</reference>
<dbReference type="Pfam" id="PF24245">
    <property type="entry name" value="INO80F"/>
    <property type="match status" value="1"/>
</dbReference>
<gene>
    <name evidence="6" type="ORF">CB0940_08280</name>
    <name evidence="7" type="ORF">RHO25_009496</name>
</gene>
<evidence type="ECO:0000256" key="1">
    <source>
        <dbReference type="ARBA" id="ARBA00004123"/>
    </source>
</evidence>
<evidence type="ECO:0000256" key="4">
    <source>
        <dbReference type="SAM" id="MobiDB-lite"/>
    </source>
</evidence>
<evidence type="ECO:0000256" key="3">
    <source>
        <dbReference type="SAM" id="Coils"/>
    </source>
</evidence>
<dbReference type="AlphaFoldDB" id="A0A2G5HQW3"/>
<feature type="compositionally biased region" description="Gly residues" evidence="4">
    <location>
        <begin position="200"/>
        <end position="210"/>
    </location>
</feature>
<evidence type="ECO:0000313" key="9">
    <source>
        <dbReference type="Proteomes" id="UP001302367"/>
    </source>
</evidence>